<name>H0JUD3_9NOCA</name>
<evidence type="ECO:0000256" key="3">
    <source>
        <dbReference type="ARBA" id="ARBA00022842"/>
    </source>
</evidence>
<evidence type="ECO:0000259" key="7">
    <source>
        <dbReference type="Pfam" id="PF03328"/>
    </source>
</evidence>
<evidence type="ECO:0000256" key="2">
    <source>
        <dbReference type="ARBA" id="ARBA00022723"/>
    </source>
</evidence>
<evidence type="ECO:0000256" key="1">
    <source>
        <dbReference type="ARBA" id="ARBA00001946"/>
    </source>
</evidence>
<feature type="binding site" evidence="4">
    <location>
        <position position="85"/>
    </location>
    <ligand>
        <name>substrate</name>
    </ligand>
</feature>
<dbReference type="PANTHER" id="PTHR32308:SF10">
    <property type="entry name" value="CITRATE LYASE SUBUNIT BETA"/>
    <property type="match status" value="1"/>
</dbReference>
<evidence type="ECO:0000256" key="5">
    <source>
        <dbReference type="PIRSR" id="PIRSR015582-2"/>
    </source>
</evidence>
<dbReference type="InterPro" id="IPR011206">
    <property type="entry name" value="Citrate_lyase_beta/mcl1/mcl2"/>
</dbReference>
<dbReference type="PANTHER" id="PTHR32308">
    <property type="entry name" value="LYASE BETA SUBUNIT, PUTATIVE (AFU_ORTHOLOGUE AFUA_4G13030)-RELATED"/>
    <property type="match status" value="1"/>
</dbReference>
<dbReference type="Proteomes" id="UP000005064">
    <property type="component" value="Unassembled WGS sequence"/>
</dbReference>
<dbReference type="SUPFAM" id="SSF51621">
    <property type="entry name" value="Phosphoenolpyruvate/pyruvate domain"/>
    <property type="match status" value="1"/>
</dbReference>
<feature type="binding site" evidence="4">
    <location>
        <position position="139"/>
    </location>
    <ligand>
        <name>substrate</name>
    </ligand>
</feature>
<dbReference type="Pfam" id="PF03328">
    <property type="entry name" value="HpcH_HpaI"/>
    <property type="match status" value="1"/>
</dbReference>
<evidence type="ECO:0000313" key="8">
    <source>
        <dbReference type="EMBL" id="EHK82231.1"/>
    </source>
</evidence>
<keyword evidence="3 5" id="KW-0460">Magnesium</keyword>
<dbReference type="GO" id="GO:0006107">
    <property type="term" value="P:oxaloacetate metabolic process"/>
    <property type="evidence" value="ECO:0007669"/>
    <property type="project" value="TreeGrafter"/>
</dbReference>
<keyword evidence="2 5" id="KW-0479">Metal-binding</keyword>
<comment type="cofactor">
    <cofactor evidence="1">
        <name>Mg(2+)</name>
        <dbReference type="ChEBI" id="CHEBI:18420"/>
    </cofactor>
</comment>
<evidence type="ECO:0000313" key="9">
    <source>
        <dbReference type="Proteomes" id="UP000005064"/>
    </source>
</evidence>
<dbReference type="AlphaFoldDB" id="H0JUD3"/>
<feature type="compositionally biased region" description="Basic and acidic residues" evidence="6">
    <location>
        <begin position="1"/>
        <end position="16"/>
    </location>
</feature>
<sequence>MNDSHESSRGGAERDPSNTADQEPISSEYARSWLLVPATQAAELPLVTADRLVLDLEDGVPIGQRSHARQVLRGWANNGGQAWVRINPATTADWCHDLETIQDCVGIRGVVLAKTEYGSEIGRTTAALNGSREVIALIETAVGVLNLREITQARPTRLALGSGDFSRDTRAKDGSPTLTAARVAMVFSSAAAGLPAPIDGPTLSGDEATILHRCSQARDLGMGGKLCLRDSDAKIVNRGFSPSQDEIYAALQLVNQSADKVDGSYPPRRKRAQAILNHAGALNLL</sequence>
<reference evidence="8 9" key="1">
    <citation type="submission" date="2011-12" db="EMBL/GenBank/DDBJ databases">
        <authorList>
            <person name="Kriszt B."/>
            <person name="Tancsics A."/>
            <person name="Cserhati M."/>
            <person name="Toth A."/>
            <person name="Nagy I."/>
            <person name="Horvath B."/>
            <person name="Tamura T."/>
            <person name="Kukolya J."/>
            <person name="Szoboszlay S."/>
        </authorList>
    </citation>
    <scope>NUCLEOTIDE SEQUENCE [LARGE SCALE GENOMIC DNA]</scope>
    <source>
        <strain evidence="8 9">AK37</strain>
    </source>
</reference>
<protein>
    <submittedName>
        <fullName evidence="8">Citrate lyase beta chain</fullName>
    </submittedName>
</protein>
<evidence type="ECO:0000256" key="4">
    <source>
        <dbReference type="PIRSR" id="PIRSR015582-1"/>
    </source>
</evidence>
<comment type="caution">
    <text evidence="8">The sequence shown here is derived from an EMBL/GenBank/DDBJ whole genome shotgun (WGS) entry which is preliminary data.</text>
</comment>
<evidence type="ECO:0000256" key="6">
    <source>
        <dbReference type="SAM" id="MobiDB-lite"/>
    </source>
</evidence>
<dbReference type="Gene3D" id="3.20.20.60">
    <property type="entry name" value="Phosphoenolpyruvate-binding domains"/>
    <property type="match status" value="1"/>
</dbReference>
<dbReference type="PIRSF" id="PIRSF015582">
    <property type="entry name" value="Cit_lyase_B"/>
    <property type="match status" value="1"/>
</dbReference>
<feature type="binding site" evidence="5">
    <location>
        <position position="139"/>
    </location>
    <ligand>
        <name>Mg(2+)</name>
        <dbReference type="ChEBI" id="CHEBI:18420"/>
    </ligand>
</feature>
<dbReference type="InterPro" id="IPR040442">
    <property type="entry name" value="Pyrv_kinase-like_dom_sf"/>
</dbReference>
<dbReference type="InterPro" id="IPR015813">
    <property type="entry name" value="Pyrv/PenolPyrv_kinase-like_dom"/>
</dbReference>
<feature type="domain" description="HpcH/HpaI aldolase/citrate lyase" evidence="7">
    <location>
        <begin position="40"/>
        <end position="228"/>
    </location>
</feature>
<dbReference type="EMBL" id="AHBW01000049">
    <property type="protein sequence ID" value="EHK82231.1"/>
    <property type="molecule type" value="Genomic_DNA"/>
</dbReference>
<proteinExistence type="predicted"/>
<feature type="binding site" evidence="5">
    <location>
        <position position="164"/>
    </location>
    <ligand>
        <name>Mg(2+)</name>
        <dbReference type="ChEBI" id="CHEBI:18420"/>
    </ligand>
</feature>
<dbReference type="InterPro" id="IPR005000">
    <property type="entry name" value="Aldolase/citrate-lyase_domain"/>
</dbReference>
<dbReference type="GO" id="GO:0016829">
    <property type="term" value="F:lyase activity"/>
    <property type="evidence" value="ECO:0007669"/>
    <property type="project" value="UniProtKB-KW"/>
</dbReference>
<keyword evidence="8" id="KW-0456">Lyase</keyword>
<feature type="region of interest" description="Disordered" evidence="6">
    <location>
        <begin position="1"/>
        <end position="24"/>
    </location>
</feature>
<accession>H0JUD3</accession>
<dbReference type="GO" id="GO:0000287">
    <property type="term" value="F:magnesium ion binding"/>
    <property type="evidence" value="ECO:0007669"/>
    <property type="project" value="TreeGrafter"/>
</dbReference>
<gene>
    <name evidence="8" type="ORF">AK37_16535</name>
</gene>
<organism evidence="8 9">
    <name type="scientific">Rhodococcus pyridinivorans AK37</name>
    <dbReference type="NCBI Taxonomy" id="1114960"/>
    <lineage>
        <taxon>Bacteria</taxon>
        <taxon>Bacillati</taxon>
        <taxon>Actinomycetota</taxon>
        <taxon>Actinomycetes</taxon>
        <taxon>Mycobacteriales</taxon>
        <taxon>Nocardiaceae</taxon>
        <taxon>Rhodococcus</taxon>
    </lineage>
</organism>
<dbReference type="RefSeq" id="WP_006553248.1">
    <property type="nucleotide sequence ID" value="NZ_AHBW01000049.1"/>
</dbReference>